<evidence type="ECO:0000313" key="2">
    <source>
        <dbReference type="EMBL" id="MFK2905562.1"/>
    </source>
</evidence>
<dbReference type="Proteomes" id="UP001620460">
    <property type="component" value="Unassembled WGS sequence"/>
</dbReference>
<evidence type="ECO:0000256" key="1">
    <source>
        <dbReference type="SAM" id="SignalP"/>
    </source>
</evidence>
<feature type="chain" id="PRO_5046441907" description="DUF2884 family protein" evidence="1">
    <location>
        <begin position="17"/>
        <end position="186"/>
    </location>
</feature>
<sequence length="186" mass="19157">MRARFFPALLATALLAGCNSSSDHLTLINGGNTSIEDGAIRVEGSQIVLHPEHGASATIGSSGDFAVDGRPVEITPAQRALLLQYYAGAAAVREHGVATGKAGAAIAGEALKGVASSIAGGEGKSPEDRVNAQADKVKQAALKICDDLEQIRDAQDQLATQLDAFKPYGQLITADSVSECRKGNSD</sequence>
<gene>
    <name evidence="2" type="ORF">ISP17_16500</name>
</gene>
<dbReference type="RefSeq" id="WP_404635083.1">
    <property type="nucleotide sequence ID" value="NZ_JADIKM010000005.1"/>
</dbReference>
<keyword evidence="1" id="KW-0732">Signal</keyword>
<proteinExistence type="predicted"/>
<feature type="signal peptide" evidence="1">
    <location>
        <begin position="1"/>
        <end position="16"/>
    </location>
</feature>
<protein>
    <recommendedName>
        <fullName evidence="4">DUF2884 family protein</fullName>
    </recommendedName>
</protein>
<reference evidence="2 3" key="1">
    <citation type="submission" date="2020-10" db="EMBL/GenBank/DDBJ databases">
        <title>Phylogeny of dyella-like bacteria.</title>
        <authorList>
            <person name="Fu J."/>
        </authorList>
    </citation>
    <scope>NUCLEOTIDE SEQUENCE [LARGE SCALE GENOMIC DNA]</scope>
    <source>
        <strain evidence="2 3">Gsoil3046</strain>
    </source>
</reference>
<accession>A0ABW8JWR2</accession>
<evidence type="ECO:0000313" key="3">
    <source>
        <dbReference type="Proteomes" id="UP001620460"/>
    </source>
</evidence>
<keyword evidence="3" id="KW-1185">Reference proteome</keyword>
<dbReference type="EMBL" id="JADIKM010000005">
    <property type="protein sequence ID" value="MFK2905562.1"/>
    <property type="molecule type" value="Genomic_DNA"/>
</dbReference>
<evidence type="ECO:0008006" key="4">
    <source>
        <dbReference type="Google" id="ProtNLM"/>
    </source>
</evidence>
<comment type="caution">
    <text evidence="2">The sequence shown here is derived from an EMBL/GenBank/DDBJ whole genome shotgun (WGS) entry which is preliminary data.</text>
</comment>
<dbReference type="PROSITE" id="PS51257">
    <property type="entry name" value="PROKAR_LIPOPROTEIN"/>
    <property type="match status" value="1"/>
</dbReference>
<organism evidence="2 3">
    <name type="scientific">Dyella ginsengisoli</name>
    <dbReference type="NCBI Taxonomy" id="363848"/>
    <lineage>
        <taxon>Bacteria</taxon>
        <taxon>Pseudomonadati</taxon>
        <taxon>Pseudomonadota</taxon>
        <taxon>Gammaproteobacteria</taxon>
        <taxon>Lysobacterales</taxon>
        <taxon>Rhodanobacteraceae</taxon>
        <taxon>Dyella</taxon>
    </lineage>
</organism>
<name>A0ABW8JWR2_9GAMM</name>